<protein>
    <submittedName>
        <fullName evidence="4">Putative transcriptional regulator</fullName>
    </submittedName>
</protein>
<sequence length="121" mass="12766">MVATQEVARRSGPPEATLRYYERIGLIAPVPRDESSGHRRYDPDTVRTIEAPACLRTAGMGIDALPAYIRSKAIAERAAWDHAAAVGADLAVSRSPGSSGAGSRSGPTGSRPQKPPGRTSR</sequence>
<dbReference type="PANTHER" id="PTHR30204">
    <property type="entry name" value="REDOX-CYCLING DRUG-SENSING TRANSCRIPTIONAL ACTIVATOR SOXR"/>
    <property type="match status" value="1"/>
</dbReference>
<dbReference type="InterPro" id="IPR009061">
    <property type="entry name" value="DNA-bd_dom_put_sf"/>
</dbReference>
<dbReference type="PANTHER" id="PTHR30204:SF98">
    <property type="entry name" value="HTH-TYPE TRANSCRIPTIONAL REGULATOR ADHR"/>
    <property type="match status" value="1"/>
</dbReference>
<dbReference type="InterPro" id="IPR000551">
    <property type="entry name" value="MerR-type_HTH_dom"/>
</dbReference>
<dbReference type="SMART" id="SM00422">
    <property type="entry name" value="HTH_MERR"/>
    <property type="match status" value="1"/>
</dbReference>
<dbReference type="RefSeq" id="WP_051570624.1">
    <property type="nucleotide sequence ID" value="NZ_KK073874.1"/>
</dbReference>
<feature type="compositionally biased region" description="Low complexity" evidence="2">
    <location>
        <begin position="91"/>
        <end position="112"/>
    </location>
</feature>
<dbReference type="OrthoDB" id="9802944at2"/>
<gene>
    <name evidence="4" type="ORF">CryarDRAFT_3871</name>
</gene>
<evidence type="ECO:0000256" key="1">
    <source>
        <dbReference type="ARBA" id="ARBA00023125"/>
    </source>
</evidence>
<accession>A0A010ZZM1</accession>
<dbReference type="HOGENOM" id="CLU_2034176_0_0_11"/>
<proteinExistence type="predicted"/>
<evidence type="ECO:0000259" key="3">
    <source>
        <dbReference type="PROSITE" id="PS50937"/>
    </source>
</evidence>
<dbReference type="GO" id="GO:0003677">
    <property type="term" value="F:DNA binding"/>
    <property type="evidence" value="ECO:0007669"/>
    <property type="project" value="UniProtKB-KW"/>
</dbReference>
<organism evidence="4 5">
    <name type="scientific">Cryptosporangium arvum DSM 44712</name>
    <dbReference type="NCBI Taxonomy" id="927661"/>
    <lineage>
        <taxon>Bacteria</taxon>
        <taxon>Bacillati</taxon>
        <taxon>Actinomycetota</taxon>
        <taxon>Actinomycetes</taxon>
        <taxon>Cryptosporangiales</taxon>
        <taxon>Cryptosporangiaceae</taxon>
        <taxon>Cryptosporangium</taxon>
    </lineage>
</organism>
<dbReference type="PROSITE" id="PS50937">
    <property type="entry name" value="HTH_MERR_2"/>
    <property type="match status" value="1"/>
</dbReference>
<dbReference type="Pfam" id="PF13411">
    <property type="entry name" value="MerR_1"/>
    <property type="match status" value="1"/>
</dbReference>
<dbReference type="SUPFAM" id="SSF46955">
    <property type="entry name" value="Putative DNA-binding domain"/>
    <property type="match status" value="1"/>
</dbReference>
<keyword evidence="1" id="KW-0238">DNA-binding</keyword>
<feature type="domain" description="HTH merR-type" evidence="3">
    <location>
        <begin position="1"/>
        <end position="71"/>
    </location>
</feature>
<evidence type="ECO:0000313" key="5">
    <source>
        <dbReference type="Proteomes" id="UP000021053"/>
    </source>
</evidence>
<feature type="region of interest" description="Disordered" evidence="2">
    <location>
        <begin position="91"/>
        <end position="121"/>
    </location>
</feature>
<keyword evidence="5" id="KW-1185">Reference proteome</keyword>
<dbReference type="EMBL" id="JFBT01000001">
    <property type="protein sequence ID" value="EXG82672.1"/>
    <property type="molecule type" value="Genomic_DNA"/>
</dbReference>
<comment type="caution">
    <text evidence="4">The sequence shown here is derived from an EMBL/GenBank/DDBJ whole genome shotgun (WGS) entry which is preliminary data.</text>
</comment>
<dbReference type="PATRIC" id="fig|927661.3.peg.3839"/>
<dbReference type="InterPro" id="IPR047057">
    <property type="entry name" value="MerR_fam"/>
</dbReference>
<dbReference type="Proteomes" id="UP000021053">
    <property type="component" value="Unassembled WGS sequence"/>
</dbReference>
<dbReference type="GO" id="GO:0003700">
    <property type="term" value="F:DNA-binding transcription factor activity"/>
    <property type="evidence" value="ECO:0007669"/>
    <property type="project" value="InterPro"/>
</dbReference>
<name>A0A010ZZM1_9ACTN</name>
<dbReference type="AlphaFoldDB" id="A0A010ZZM1"/>
<reference evidence="4 5" key="1">
    <citation type="submission" date="2013-07" db="EMBL/GenBank/DDBJ databases">
        <authorList>
            <consortium name="DOE Joint Genome Institute"/>
            <person name="Eisen J."/>
            <person name="Huntemann M."/>
            <person name="Han J."/>
            <person name="Chen A."/>
            <person name="Kyrpides N."/>
            <person name="Mavromatis K."/>
            <person name="Markowitz V."/>
            <person name="Palaniappan K."/>
            <person name="Ivanova N."/>
            <person name="Schaumberg A."/>
            <person name="Pati A."/>
            <person name="Liolios K."/>
            <person name="Nordberg H.P."/>
            <person name="Cantor M.N."/>
            <person name="Hua S.X."/>
            <person name="Woyke T."/>
        </authorList>
    </citation>
    <scope>NUCLEOTIDE SEQUENCE [LARGE SCALE GENOMIC DNA]</scope>
    <source>
        <strain evidence="4 5">DSM 44712</strain>
    </source>
</reference>
<dbReference type="Gene3D" id="1.10.1660.10">
    <property type="match status" value="1"/>
</dbReference>
<evidence type="ECO:0000313" key="4">
    <source>
        <dbReference type="EMBL" id="EXG82672.1"/>
    </source>
</evidence>
<evidence type="ECO:0000256" key="2">
    <source>
        <dbReference type="SAM" id="MobiDB-lite"/>
    </source>
</evidence>